<dbReference type="GeneID" id="80399002"/>
<dbReference type="InterPro" id="IPR015954">
    <property type="entry name" value="Phage_RNA-type_capsid"/>
</dbReference>
<evidence type="ECO:0000313" key="4">
    <source>
        <dbReference type="EMBL" id="DAD52775.1"/>
    </source>
</evidence>
<accession>A0A8S5L5N7</accession>
<evidence type="ECO:0000313" key="5">
    <source>
        <dbReference type="Proteomes" id="UP000677375"/>
    </source>
</evidence>
<name>A0A8S5L5N7_9VIRU</name>
<keyword evidence="3" id="KW-0946">Virion</keyword>
<reference evidence="4" key="1">
    <citation type="submission" date="2020-09" db="EMBL/GenBank/DDBJ databases">
        <title>Leviviricetes taxonomy.</title>
        <authorList>
            <person name="Stockdale S.R."/>
            <person name="Callanan J."/>
            <person name="Adriaenssens E.M."/>
            <person name="Kuhn J.H."/>
            <person name="Rumnieks J."/>
            <person name="Shkoporov A."/>
            <person name="Draper L.A."/>
            <person name="Ross P."/>
            <person name="Hill C."/>
        </authorList>
    </citation>
    <scope>NUCLEOTIDE SEQUENCE</scope>
</reference>
<dbReference type="GO" id="GO:0019028">
    <property type="term" value="C:viral capsid"/>
    <property type="evidence" value="ECO:0007669"/>
    <property type="project" value="UniProtKB-KW"/>
</dbReference>
<dbReference type="RefSeq" id="YP_010769862.1">
    <property type="nucleotide sequence ID" value="NC_074094.1"/>
</dbReference>
<protein>
    <submittedName>
        <fullName evidence="4">Coat protein</fullName>
    </submittedName>
</protein>
<evidence type="ECO:0000256" key="1">
    <source>
        <dbReference type="ARBA" id="ARBA00004328"/>
    </source>
</evidence>
<organism evidence="4 5">
    <name type="scientific">ssRNA phage SRR7976325_9</name>
    <dbReference type="NCBI Taxonomy" id="2786724"/>
    <lineage>
        <taxon>Viruses</taxon>
        <taxon>Riboviria</taxon>
        <taxon>Orthornavirae</taxon>
        <taxon>Lenarviricota</taxon>
        <taxon>Leviviricetes</taxon>
        <taxon>Norzivirales</taxon>
        <taxon>Fiersviridae</taxon>
        <taxon>Shihovirus</taxon>
        <taxon>Shihovirus caenadaptatum</taxon>
    </lineage>
</organism>
<sequence>MAELVNVILKDAQNTPVNHTFTPYDKVGGVGILTEVVDGVPEAANTLSIGRSKSSSGNVTHVNIKLSVPEVVVETINGVSRSRLERTARFRGEFIFHKSSTLQERRDLVAMVASALVESDQAFIMDTLVSLNGVR</sequence>
<dbReference type="Proteomes" id="UP000677375">
    <property type="component" value="Segment"/>
</dbReference>
<dbReference type="SUPFAM" id="SSF55405">
    <property type="entry name" value="RNA bacteriophage capsid protein"/>
    <property type="match status" value="1"/>
</dbReference>
<dbReference type="KEGG" id="vg:80399002"/>
<gene>
    <name evidence="4" type="primary">SRR7976325_9_2</name>
</gene>
<dbReference type="EMBL" id="BK014202">
    <property type="protein sequence ID" value="DAD52775.1"/>
    <property type="molecule type" value="Genomic_RNA"/>
</dbReference>
<keyword evidence="2 4" id="KW-0167">Capsid protein</keyword>
<dbReference type="Gene3D" id="3.30.380.10">
    <property type="entry name" value="MS2 Viral Coat Protein"/>
    <property type="match status" value="1"/>
</dbReference>
<proteinExistence type="predicted"/>
<comment type="subcellular location">
    <subcellularLocation>
        <location evidence="1">Virion</location>
    </subcellularLocation>
</comment>
<evidence type="ECO:0000256" key="3">
    <source>
        <dbReference type="ARBA" id="ARBA00022844"/>
    </source>
</evidence>
<evidence type="ECO:0000256" key="2">
    <source>
        <dbReference type="ARBA" id="ARBA00022561"/>
    </source>
</evidence>
<keyword evidence="5" id="KW-1185">Reference proteome</keyword>